<dbReference type="Pfam" id="PF09587">
    <property type="entry name" value="PGA_cap"/>
    <property type="match status" value="1"/>
</dbReference>
<reference evidence="3 4" key="1">
    <citation type="journal article" date="2016" name="Nat. Commun.">
        <title>Thousands of microbial genomes shed light on interconnected biogeochemical processes in an aquifer system.</title>
        <authorList>
            <person name="Anantharaman K."/>
            <person name="Brown C.T."/>
            <person name="Hug L.A."/>
            <person name="Sharon I."/>
            <person name="Castelle C.J."/>
            <person name="Probst A.J."/>
            <person name="Thomas B.C."/>
            <person name="Singh A."/>
            <person name="Wilkins M.J."/>
            <person name="Karaoz U."/>
            <person name="Brodie E.L."/>
            <person name="Williams K.H."/>
            <person name="Hubbard S.S."/>
            <person name="Banfield J.F."/>
        </authorList>
    </citation>
    <scope>NUCLEOTIDE SEQUENCE [LARGE SCALE GENOMIC DNA]</scope>
</reference>
<dbReference type="InterPro" id="IPR029052">
    <property type="entry name" value="Metallo-depent_PP-like"/>
</dbReference>
<evidence type="ECO:0000259" key="2">
    <source>
        <dbReference type="SMART" id="SM00854"/>
    </source>
</evidence>
<dbReference type="AlphaFoldDB" id="A0A1F6BN98"/>
<dbReference type="SMART" id="SM00854">
    <property type="entry name" value="PGA_cap"/>
    <property type="match status" value="1"/>
</dbReference>
<dbReference type="Gene3D" id="3.60.21.10">
    <property type="match status" value="1"/>
</dbReference>
<accession>A0A1F6BN98</accession>
<sequence>MLDRGVEYYVNKLAAGDFKFPFEKAAEYLNSFDAVITNLEGPVSDKGVLSGSIYSFRMSPSVLAVFPYANIKAVNVANNHAWDYGRDAFEDTLARLKENNIGYFGGGKSENEAYSPYIFEKNGIKIAILGFTEFLESVRANGNEAGIAFSSPEKMEAAIKAAKQKTNIVIAQFHFGEEYRETPVERQVNIARAAIDAGADIVIGHHPHVVETSEEYKGKMIFYSLGNFVFDQGFSKETMSPGLLEVGITANGIEKAVLRQTSLTKYFELLPPEK</sequence>
<protein>
    <recommendedName>
        <fullName evidence="2">Capsule synthesis protein CapA domain-containing protein</fullName>
    </recommendedName>
</protein>
<gene>
    <name evidence="3" type="ORF">A3D55_00895</name>
</gene>
<proteinExistence type="inferred from homology"/>
<dbReference type="InterPro" id="IPR019079">
    <property type="entry name" value="Capsule_synth_CapA"/>
</dbReference>
<dbReference type="STRING" id="1798470.A3D55_00895"/>
<evidence type="ECO:0000313" key="3">
    <source>
        <dbReference type="EMBL" id="OGG38405.1"/>
    </source>
</evidence>
<feature type="domain" description="Capsule synthesis protein CapA" evidence="2">
    <location>
        <begin position="1"/>
        <end position="232"/>
    </location>
</feature>
<comment type="similarity">
    <text evidence="1">Belongs to the CapA family.</text>
</comment>
<dbReference type="EMBL" id="MFKJ01000023">
    <property type="protein sequence ID" value="OGG38405.1"/>
    <property type="molecule type" value="Genomic_DNA"/>
</dbReference>
<dbReference type="PANTHER" id="PTHR33393:SF11">
    <property type="entry name" value="POLYGLUTAMINE SYNTHESIS ACCESSORY PROTEIN RV0574C-RELATED"/>
    <property type="match status" value="1"/>
</dbReference>
<dbReference type="PANTHER" id="PTHR33393">
    <property type="entry name" value="POLYGLUTAMINE SYNTHESIS ACCESSORY PROTEIN RV0574C-RELATED"/>
    <property type="match status" value="1"/>
</dbReference>
<dbReference type="CDD" id="cd07381">
    <property type="entry name" value="MPP_CapA"/>
    <property type="match status" value="1"/>
</dbReference>
<name>A0A1F6BN98_9BACT</name>
<evidence type="ECO:0000256" key="1">
    <source>
        <dbReference type="ARBA" id="ARBA00005662"/>
    </source>
</evidence>
<dbReference type="Proteomes" id="UP000178825">
    <property type="component" value="Unassembled WGS sequence"/>
</dbReference>
<organism evidence="3 4">
    <name type="scientific">Candidatus Jorgensenbacteria bacterium RIFCSPHIGHO2_02_FULL_45_20</name>
    <dbReference type="NCBI Taxonomy" id="1798470"/>
    <lineage>
        <taxon>Bacteria</taxon>
        <taxon>Candidatus Joergenseniibacteriota</taxon>
    </lineage>
</organism>
<evidence type="ECO:0000313" key="4">
    <source>
        <dbReference type="Proteomes" id="UP000178825"/>
    </source>
</evidence>
<dbReference type="SUPFAM" id="SSF56300">
    <property type="entry name" value="Metallo-dependent phosphatases"/>
    <property type="match status" value="1"/>
</dbReference>
<comment type="caution">
    <text evidence="3">The sequence shown here is derived from an EMBL/GenBank/DDBJ whole genome shotgun (WGS) entry which is preliminary data.</text>
</comment>
<dbReference type="InterPro" id="IPR052169">
    <property type="entry name" value="CW_Biosynth-Accessory"/>
</dbReference>